<evidence type="ECO:0000256" key="2">
    <source>
        <dbReference type="ARBA" id="ARBA00022692"/>
    </source>
</evidence>
<dbReference type="SUPFAM" id="SSF57586">
    <property type="entry name" value="TNF receptor-like"/>
    <property type="match status" value="1"/>
</dbReference>
<dbReference type="GO" id="GO:0038023">
    <property type="term" value="F:signaling receptor activity"/>
    <property type="evidence" value="ECO:0007669"/>
    <property type="project" value="InterPro"/>
</dbReference>
<keyword evidence="2 11" id="KW-0812">Transmembrane</keyword>
<feature type="repeat" description="TNFR-Cys" evidence="9">
    <location>
        <begin position="69"/>
        <end position="109"/>
    </location>
</feature>
<evidence type="ECO:0000256" key="6">
    <source>
        <dbReference type="ARBA" id="ARBA00023157"/>
    </source>
</evidence>
<dbReference type="Proteomes" id="UP000838412">
    <property type="component" value="Chromosome 6"/>
</dbReference>
<evidence type="ECO:0000256" key="12">
    <source>
        <dbReference type="SAM" id="SignalP"/>
    </source>
</evidence>
<feature type="signal peptide" evidence="12">
    <location>
        <begin position="1"/>
        <end position="25"/>
    </location>
</feature>
<dbReference type="InterPro" id="IPR047526">
    <property type="entry name" value="TNR19/27/EDAR"/>
</dbReference>
<keyword evidence="8" id="KW-0325">Glycoprotein</keyword>
<feature type="transmembrane region" description="Helical" evidence="11">
    <location>
        <begin position="182"/>
        <end position="203"/>
    </location>
</feature>
<organism evidence="14 15">
    <name type="scientific">Branchiostoma lanceolatum</name>
    <name type="common">Common lancelet</name>
    <name type="synonym">Amphioxus lanceolatum</name>
    <dbReference type="NCBI Taxonomy" id="7740"/>
    <lineage>
        <taxon>Eukaryota</taxon>
        <taxon>Metazoa</taxon>
        <taxon>Chordata</taxon>
        <taxon>Cephalochordata</taxon>
        <taxon>Leptocardii</taxon>
        <taxon>Amphioxiformes</taxon>
        <taxon>Branchiostomatidae</taxon>
        <taxon>Branchiostoma</taxon>
    </lineage>
</organism>
<dbReference type="GO" id="GO:0046330">
    <property type="term" value="P:positive regulation of JNK cascade"/>
    <property type="evidence" value="ECO:0007669"/>
    <property type="project" value="InterPro"/>
</dbReference>
<dbReference type="SMART" id="SM00208">
    <property type="entry name" value="TNFR"/>
    <property type="match status" value="2"/>
</dbReference>
<keyword evidence="3" id="KW-0677">Repeat</keyword>
<keyword evidence="6" id="KW-1015">Disulfide bond</keyword>
<dbReference type="OrthoDB" id="10017617at2759"/>
<comment type="caution">
    <text evidence="9">Lacks conserved residue(s) required for the propagation of feature annotation.</text>
</comment>
<evidence type="ECO:0000256" key="8">
    <source>
        <dbReference type="ARBA" id="ARBA00023180"/>
    </source>
</evidence>
<proteinExistence type="predicted"/>
<keyword evidence="12" id="KW-0732">Signal</keyword>
<gene>
    <name evidence="14" type="primary">EDAR</name>
    <name evidence="14" type="ORF">BLAG_LOCUS20762</name>
</gene>
<protein>
    <submittedName>
        <fullName evidence="14">EDAR protein</fullName>
    </submittedName>
</protein>
<name>A0A8K0ESS4_BRALA</name>
<reference evidence="14" key="1">
    <citation type="submission" date="2022-01" db="EMBL/GenBank/DDBJ databases">
        <authorList>
            <person name="Braso-Vives M."/>
        </authorList>
    </citation>
    <scope>NUCLEOTIDE SEQUENCE</scope>
</reference>
<comment type="subcellular location">
    <subcellularLocation>
        <location evidence="1">Membrane</location>
        <topology evidence="1">Single-pass membrane protein</topology>
    </subcellularLocation>
</comment>
<dbReference type="PROSITE" id="PS50050">
    <property type="entry name" value="TNFR_NGFR_2"/>
    <property type="match status" value="1"/>
</dbReference>
<sequence>MQLTPVTGANWIVPLSLLYILEVGARQVPCGSEEFLQAGSCRPCPQCPDGEQLSADCGHGLGAGAVCVPCPPDHYSNADTRHQCWPCTDCSLENKVQEWSCTPTHNADCGRCLEGYFQFAGLHCHLCSIEPTNPSCKDWLSQQTTTQQSTAIPWEASSSTHIKQDIVTESYGQHDIDLPGKITGIAFVVIIVVVVLIVTAVYIAKNWEHILRCCAEPHENSTVQEPEKQDLGTMERNTSASQHGGVINHSHLHLADQSSANLGSSNTEEESGLTSDGAAASPSDVGVRCSAQKSQNGQAANYLADLKKKALEATADKKVEDLKQDPRDVLARDLFSEPPAAGVHKNWRHFADYFNIEKTYIDNWKDRNDPMMHVLEHLEKSTQVTVPEIIEAIYSIERVQVLERFCHSLLKEYN</sequence>
<evidence type="ECO:0000256" key="4">
    <source>
        <dbReference type="ARBA" id="ARBA00022989"/>
    </source>
</evidence>
<evidence type="ECO:0000256" key="1">
    <source>
        <dbReference type="ARBA" id="ARBA00004167"/>
    </source>
</evidence>
<feature type="chain" id="PRO_5035420437" evidence="12">
    <location>
        <begin position="26"/>
        <end position="414"/>
    </location>
</feature>
<accession>A0A8K0ESS4</accession>
<dbReference type="Gene3D" id="1.10.533.10">
    <property type="entry name" value="Death Domain, Fas"/>
    <property type="match status" value="1"/>
</dbReference>
<evidence type="ECO:0000256" key="11">
    <source>
        <dbReference type="SAM" id="Phobius"/>
    </source>
</evidence>
<evidence type="ECO:0000256" key="10">
    <source>
        <dbReference type="SAM" id="MobiDB-lite"/>
    </source>
</evidence>
<feature type="compositionally biased region" description="Basic and acidic residues" evidence="10">
    <location>
        <begin position="219"/>
        <end position="230"/>
    </location>
</feature>
<dbReference type="InterPro" id="IPR011029">
    <property type="entry name" value="DEATH-like_dom_sf"/>
</dbReference>
<feature type="region of interest" description="Disordered" evidence="10">
    <location>
        <begin position="260"/>
        <end position="292"/>
    </location>
</feature>
<evidence type="ECO:0000256" key="9">
    <source>
        <dbReference type="PROSITE-ProRule" id="PRU00206"/>
    </source>
</evidence>
<evidence type="ECO:0000256" key="3">
    <source>
        <dbReference type="ARBA" id="ARBA00022737"/>
    </source>
</evidence>
<evidence type="ECO:0000256" key="7">
    <source>
        <dbReference type="ARBA" id="ARBA00023170"/>
    </source>
</evidence>
<keyword evidence="15" id="KW-1185">Reference proteome</keyword>
<keyword evidence="5 11" id="KW-0472">Membrane</keyword>
<dbReference type="PANTHER" id="PTHR12120:SF10">
    <property type="entry name" value="TNFR-CYS DOMAIN-CONTAINING PROTEIN"/>
    <property type="match status" value="1"/>
</dbReference>
<dbReference type="SUPFAM" id="SSF47986">
    <property type="entry name" value="DEATH domain"/>
    <property type="match status" value="1"/>
</dbReference>
<keyword evidence="4 11" id="KW-1133">Transmembrane helix</keyword>
<dbReference type="PANTHER" id="PTHR12120">
    <property type="entry name" value="TNFR-CYS DOMAIN-CONTAINING PROTEIN"/>
    <property type="match status" value="1"/>
</dbReference>
<evidence type="ECO:0000313" key="15">
    <source>
        <dbReference type="Proteomes" id="UP000838412"/>
    </source>
</evidence>
<dbReference type="GO" id="GO:0005886">
    <property type="term" value="C:plasma membrane"/>
    <property type="evidence" value="ECO:0007669"/>
    <property type="project" value="TreeGrafter"/>
</dbReference>
<dbReference type="EMBL" id="OV696691">
    <property type="protein sequence ID" value="CAH1267392.1"/>
    <property type="molecule type" value="Genomic_DNA"/>
</dbReference>
<dbReference type="GO" id="GO:0043123">
    <property type="term" value="P:positive regulation of canonical NF-kappaB signal transduction"/>
    <property type="evidence" value="ECO:0007669"/>
    <property type="project" value="InterPro"/>
</dbReference>
<keyword evidence="7" id="KW-0675">Receptor</keyword>
<evidence type="ECO:0000259" key="13">
    <source>
        <dbReference type="PROSITE" id="PS50050"/>
    </source>
</evidence>
<dbReference type="AlphaFoldDB" id="A0A8K0ESS4"/>
<evidence type="ECO:0000256" key="5">
    <source>
        <dbReference type="ARBA" id="ARBA00023136"/>
    </source>
</evidence>
<dbReference type="InterPro" id="IPR001368">
    <property type="entry name" value="TNFR/NGFR_Cys_rich_reg"/>
</dbReference>
<feature type="region of interest" description="Disordered" evidence="10">
    <location>
        <begin position="219"/>
        <end position="244"/>
    </location>
</feature>
<feature type="domain" description="TNFR-Cys" evidence="13">
    <location>
        <begin position="69"/>
        <end position="109"/>
    </location>
</feature>
<dbReference type="Gene3D" id="2.10.50.10">
    <property type="entry name" value="Tumor Necrosis Factor Receptor, subunit A, domain 2"/>
    <property type="match status" value="1"/>
</dbReference>
<evidence type="ECO:0000313" key="14">
    <source>
        <dbReference type="EMBL" id="CAH1267392.1"/>
    </source>
</evidence>